<evidence type="ECO:0000313" key="5">
    <source>
        <dbReference type="Proteomes" id="UP000665020"/>
    </source>
</evidence>
<dbReference type="GO" id="GO:0016791">
    <property type="term" value="F:phosphatase activity"/>
    <property type="evidence" value="ECO:0007669"/>
    <property type="project" value="TreeGrafter"/>
</dbReference>
<protein>
    <submittedName>
        <fullName evidence="4">SpoIIE family protein phosphatase</fullName>
    </submittedName>
</protein>
<dbReference type="SMART" id="SM00331">
    <property type="entry name" value="PP2C_SIG"/>
    <property type="match status" value="1"/>
</dbReference>
<feature type="transmembrane region" description="Helical" evidence="2">
    <location>
        <begin position="284"/>
        <end position="303"/>
    </location>
</feature>
<dbReference type="PANTHER" id="PTHR43156">
    <property type="entry name" value="STAGE II SPORULATION PROTEIN E-RELATED"/>
    <property type="match status" value="1"/>
</dbReference>
<dbReference type="RefSeq" id="WP_230867721.1">
    <property type="nucleotide sequence ID" value="NZ_CP046640.1"/>
</dbReference>
<keyword evidence="5" id="KW-1185">Reference proteome</keyword>
<name>A0A8A7KMR6_9FIRM</name>
<evidence type="ECO:0000259" key="3">
    <source>
        <dbReference type="SMART" id="SM00331"/>
    </source>
</evidence>
<reference evidence="4" key="1">
    <citation type="submission" date="2019-12" db="EMBL/GenBank/DDBJ databases">
        <authorList>
            <person name="zhang j."/>
            <person name="sun C.M."/>
        </authorList>
    </citation>
    <scope>NUCLEOTIDE SEQUENCE</scope>
    <source>
        <strain evidence="4">NS-1</strain>
    </source>
</reference>
<dbReference type="SUPFAM" id="SSF81606">
    <property type="entry name" value="PP2C-like"/>
    <property type="match status" value="1"/>
</dbReference>
<keyword evidence="1" id="KW-0378">Hydrolase</keyword>
<dbReference type="PANTHER" id="PTHR43156:SF2">
    <property type="entry name" value="STAGE II SPORULATION PROTEIN E"/>
    <property type="match status" value="1"/>
</dbReference>
<keyword evidence="2" id="KW-0812">Transmembrane</keyword>
<feature type="transmembrane region" description="Helical" evidence="2">
    <location>
        <begin position="86"/>
        <end position="102"/>
    </location>
</feature>
<dbReference type="Gene3D" id="3.60.40.10">
    <property type="entry name" value="PPM-type phosphatase domain"/>
    <property type="match status" value="1"/>
</dbReference>
<gene>
    <name evidence="4" type="ORF">GM661_16075</name>
</gene>
<proteinExistence type="predicted"/>
<dbReference type="InterPro" id="IPR036457">
    <property type="entry name" value="PPM-type-like_dom_sf"/>
</dbReference>
<feature type="transmembrane region" description="Helical" evidence="2">
    <location>
        <begin position="28"/>
        <end position="57"/>
    </location>
</feature>
<feature type="transmembrane region" description="Helical" evidence="2">
    <location>
        <begin position="259"/>
        <end position="277"/>
    </location>
</feature>
<sequence>MSQGTYFAINQQDTVDRDKKDFRLRYDYFLLCLMGFLLAKAELLTGLYTLALIYWVAVIGLNRYLSFFTTLSIGTGLYLSGDYYNFSYLAAAFMALLLYKFINKKIKLFDLPLCVTLSYLLISLPIYYFTRVLYYQYFILVGESVFIYILSSIVLQGKEKLCKNGKLTRPGLITVFITSCGILIGLANLQLVPVIAVNIVIITFLIAMASTLGLNMSISASVLIGLFMTGVGVVPILTMVRYIVTAFISSLFYKKKKRWMLFGSAMAFFLYSGFSPTTYNLKQAVLELSVAYLIFLILPLNLWRNIFSPFITKGFQVENISFDFEEANNFKHHLEELAGLFQELSVTFKEVLPAERDKKVDDFIYIFRNKVCGSCQRRRYCWDEEKGDTIKKLALMLRDCVRNGGLNRVIITRHLGNRCTYSDKILGSAKASYEIYQVNDFWRERLNDKQEIVSEQLAGISEIIKEFASEPNITVKVPSKLEHIKKKALESNIEISNIEFVSNLKSERINFLVEMEPCAGNCPCEEQVLDLINGEYDYSFRKLTSVCGNKLKDKRCRVKYGPSGNYRLNLSHMQQASTGDVSGDSFMYKPLRDGRNLIVISDGMGIGKKAAVESEAAINLLESIIEAGFEQELAVKTINSALYLRNQDESFTTLDIAIFDTFTAEITFSKIGAIASYIKRGWDLIKVDSACLPAGILDKIELTSQDYQLKQGDFVIMLTDGIIDACSDIENKDEWLRQLLQNSSFDDPGDMVDYIMEVVLNKNGVNDDMTIVVYKIEEVTKKSRKFRAFSRIK</sequence>
<feature type="transmembrane region" description="Helical" evidence="2">
    <location>
        <begin position="134"/>
        <end position="155"/>
    </location>
</feature>
<dbReference type="KEGG" id="ifn:GM661_16075"/>
<evidence type="ECO:0000256" key="2">
    <source>
        <dbReference type="SAM" id="Phobius"/>
    </source>
</evidence>
<feature type="transmembrane region" description="Helical" evidence="2">
    <location>
        <begin position="226"/>
        <end position="253"/>
    </location>
</feature>
<dbReference type="InterPro" id="IPR052016">
    <property type="entry name" value="Bact_Sigma-Reg"/>
</dbReference>
<evidence type="ECO:0000256" key="1">
    <source>
        <dbReference type="ARBA" id="ARBA00022801"/>
    </source>
</evidence>
<dbReference type="AlphaFoldDB" id="A0A8A7KMR6"/>
<feature type="transmembrane region" description="Helical" evidence="2">
    <location>
        <begin position="167"/>
        <end position="189"/>
    </location>
</feature>
<feature type="domain" description="PPM-type phosphatase" evidence="3">
    <location>
        <begin position="565"/>
        <end position="776"/>
    </location>
</feature>
<dbReference type="Pfam" id="PF07228">
    <property type="entry name" value="SpoIIE"/>
    <property type="match status" value="1"/>
</dbReference>
<organism evidence="4 5">
    <name type="scientific">Iocasia fonsfrigidae</name>
    <dbReference type="NCBI Taxonomy" id="2682810"/>
    <lineage>
        <taxon>Bacteria</taxon>
        <taxon>Bacillati</taxon>
        <taxon>Bacillota</taxon>
        <taxon>Clostridia</taxon>
        <taxon>Halanaerobiales</taxon>
        <taxon>Halanaerobiaceae</taxon>
        <taxon>Iocasia</taxon>
    </lineage>
</organism>
<dbReference type="Pfam" id="PF19732">
    <property type="entry name" value="SpoIIE_N"/>
    <property type="match status" value="1"/>
</dbReference>
<feature type="transmembrane region" description="Helical" evidence="2">
    <location>
        <begin position="195"/>
        <end position="214"/>
    </location>
</feature>
<dbReference type="InterPro" id="IPR045768">
    <property type="entry name" value="SpoIIE_N"/>
</dbReference>
<accession>A0A8A7KMR6</accession>
<evidence type="ECO:0000313" key="4">
    <source>
        <dbReference type="EMBL" id="QTL99364.1"/>
    </source>
</evidence>
<keyword evidence="2" id="KW-1133">Transmembrane helix</keyword>
<dbReference type="EMBL" id="CP046640">
    <property type="protein sequence ID" value="QTL99364.1"/>
    <property type="molecule type" value="Genomic_DNA"/>
</dbReference>
<dbReference type="InterPro" id="IPR001932">
    <property type="entry name" value="PPM-type_phosphatase-like_dom"/>
</dbReference>
<feature type="transmembrane region" description="Helical" evidence="2">
    <location>
        <begin position="109"/>
        <end position="128"/>
    </location>
</feature>
<dbReference type="Proteomes" id="UP000665020">
    <property type="component" value="Chromosome"/>
</dbReference>
<keyword evidence="2" id="KW-0472">Membrane</keyword>